<keyword evidence="4" id="KW-1185">Reference proteome</keyword>
<comment type="caution">
    <text evidence="3">The sequence shown here is derived from an EMBL/GenBank/DDBJ whole genome shotgun (WGS) entry which is preliminary data.</text>
</comment>
<dbReference type="InterPro" id="IPR045155">
    <property type="entry name" value="Beta-lactam_cat"/>
</dbReference>
<proteinExistence type="predicted"/>
<keyword evidence="1" id="KW-0732">Signal</keyword>
<dbReference type="PROSITE" id="PS51318">
    <property type="entry name" value="TAT"/>
    <property type="match status" value="1"/>
</dbReference>
<organism evidence="3 4">
    <name type="scientific">Saccharopolyspora halophila</name>
    <dbReference type="NCBI Taxonomy" id="405551"/>
    <lineage>
        <taxon>Bacteria</taxon>
        <taxon>Bacillati</taxon>
        <taxon>Actinomycetota</taxon>
        <taxon>Actinomycetes</taxon>
        <taxon>Pseudonocardiales</taxon>
        <taxon>Pseudonocardiaceae</taxon>
        <taxon>Saccharopolyspora</taxon>
    </lineage>
</organism>
<protein>
    <recommendedName>
        <fullName evidence="2">Beta-lactamase class A catalytic domain-containing protein</fullName>
    </recommendedName>
</protein>
<dbReference type="EMBL" id="BAAARA010000004">
    <property type="protein sequence ID" value="GAA2339623.1"/>
    <property type="molecule type" value="Genomic_DNA"/>
</dbReference>
<dbReference type="InterPro" id="IPR012338">
    <property type="entry name" value="Beta-lactam/transpept-like"/>
</dbReference>
<reference evidence="3 4" key="1">
    <citation type="journal article" date="2019" name="Int. J. Syst. Evol. Microbiol.">
        <title>The Global Catalogue of Microorganisms (GCM) 10K type strain sequencing project: providing services to taxonomists for standard genome sequencing and annotation.</title>
        <authorList>
            <consortium name="The Broad Institute Genomics Platform"/>
            <consortium name="The Broad Institute Genome Sequencing Center for Infectious Disease"/>
            <person name="Wu L."/>
            <person name="Ma J."/>
        </authorList>
    </citation>
    <scope>NUCLEOTIDE SEQUENCE [LARGE SCALE GENOMIC DNA]</scope>
    <source>
        <strain evidence="3 4">JCM 16221</strain>
    </source>
</reference>
<evidence type="ECO:0000259" key="2">
    <source>
        <dbReference type="Pfam" id="PF13354"/>
    </source>
</evidence>
<feature type="signal peptide" evidence="1">
    <location>
        <begin position="1"/>
        <end position="28"/>
    </location>
</feature>
<dbReference type="Gene3D" id="3.40.710.10">
    <property type="entry name" value="DD-peptidase/beta-lactamase superfamily"/>
    <property type="match status" value="1"/>
</dbReference>
<gene>
    <name evidence="3" type="ORF">GCM10009854_15030</name>
</gene>
<dbReference type="Proteomes" id="UP001501218">
    <property type="component" value="Unassembled WGS sequence"/>
</dbReference>
<dbReference type="Pfam" id="PF13354">
    <property type="entry name" value="Beta-lactamase2"/>
    <property type="match status" value="1"/>
</dbReference>
<accession>A0ABN3FX71</accession>
<sequence>MPTSRRSLLIAAGATAPLLLAKPAPARAQPDLSTPEGWLNWVSAHRDAIGLAIDDGRGHRLAHAADTPRPLASAVKVLHLAAYAEAVIARRIDPDERVRVGDWERYYVPTDGHAHANALSQLGIPADSSELYAADPEQRVALRDMVSMMLLFSDSAVPDFLRDRLGAHAVVTAGRTRGWWRADVRSLCAEYLFLALPETAPPPRLPVAARRAWGFALERRYRDEPALRQRVRDWRLHQPMPPLPEQVAWASSTAAGSPRELDAVHRALASESDPASTLAREHLEAPAAGGALPPGVDGIGFKGGSLPGVVTAGASVRRSDGTIGTGGLVAHDPAARGELVTSNPAALLLPAIRDARWRDRLGAALGR</sequence>
<evidence type="ECO:0000313" key="4">
    <source>
        <dbReference type="Proteomes" id="UP001501218"/>
    </source>
</evidence>
<dbReference type="SUPFAM" id="SSF56601">
    <property type="entry name" value="beta-lactamase/transpeptidase-like"/>
    <property type="match status" value="1"/>
</dbReference>
<dbReference type="InterPro" id="IPR006311">
    <property type="entry name" value="TAT_signal"/>
</dbReference>
<name>A0ABN3FX71_9PSEU</name>
<evidence type="ECO:0000313" key="3">
    <source>
        <dbReference type="EMBL" id="GAA2339623.1"/>
    </source>
</evidence>
<dbReference type="RefSeq" id="WP_344128148.1">
    <property type="nucleotide sequence ID" value="NZ_BAAARA010000004.1"/>
</dbReference>
<feature type="chain" id="PRO_5046497421" description="Beta-lactamase class A catalytic domain-containing protein" evidence="1">
    <location>
        <begin position="29"/>
        <end position="367"/>
    </location>
</feature>
<feature type="domain" description="Beta-lactamase class A catalytic" evidence="2">
    <location>
        <begin position="55"/>
        <end position="187"/>
    </location>
</feature>
<evidence type="ECO:0000256" key="1">
    <source>
        <dbReference type="SAM" id="SignalP"/>
    </source>
</evidence>